<dbReference type="AlphaFoldDB" id="A0A0D6Q3W5"/>
<name>A0A0D6Q3W5_KOMEU</name>
<dbReference type="Proteomes" id="UP000032675">
    <property type="component" value="Unassembled WGS sequence"/>
</dbReference>
<dbReference type="RefSeq" id="WP_187293581.1">
    <property type="nucleotide sequence ID" value="NZ_BANI01000161.1"/>
</dbReference>
<sequence>MFISKFKKLRTIDFSHIGLGDNIMAWAGLYTILLNDIPAIDSQCTIYVPRILHKFALSIFSKYGIDVKSVSSRDQITYISPVFSAESPNTKSLKELYNSFIGPDWRINCFEALDLQKKPSSFSRKETIRSRLRLNISERIFYNHKSWENAQPAYVGYRLWLPIAHKMDIMPVQFMSLMKRSLNDFRKETIQYIDGFKHSDNNIDDILVFPVGKSFQTFTPEFCKDLSASLAPKISTFYLPKNDVWHKKYKKYSYRQKEILSIDEIFFLIKNGKKIITTDSFSSHIAQIIRDDFTLVLTRDFRENVLHPGASPRTVMHHPVCAPCHYVSRATSKKCPVGLYHCAAFDQKTLITDIVHNIN</sequence>
<organism evidence="1 2">
    <name type="scientific">Komagataeibacter europaeus NBRC 3261</name>
    <dbReference type="NCBI Taxonomy" id="1234669"/>
    <lineage>
        <taxon>Bacteria</taxon>
        <taxon>Pseudomonadati</taxon>
        <taxon>Pseudomonadota</taxon>
        <taxon>Alphaproteobacteria</taxon>
        <taxon>Acetobacterales</taxon>
        <taxon>Acetobacteraceae</taxon>
        <taxon>Komagataeibacter</taxon>
    </lineage>
</organism>
<accession>A0A0D6Q3W5</accession>
<reference evidence="1 2" key="1">
    <citation type="submission" date="2012-11" db="EMBL/GenBank/DDBJ databases">
        <title>Whole genome sequence of Gluconacetobacter europaeus NBRC3261.</title>
        <authorList>
            <person name="Azuma Y."/>
            <person name="Higashiura N."/>
            <person name="Hirakawa H."/>
            <person name="Matsushita K."/>
        </authorList>
    </citation>
    <scope>NUCLEOTIDE SEQUENCE [LARGE SCALE GENOMIC DNA]</scope>
    <source>
        <strain evidence="1 2">NBRC 3261</strain>
    </source>
</reference>
<proteinExistence type="predicted"/>
<dbReference type="EMBL" id="BANI01000161">
    <property type="protein sequence ID" value="GAN97451.1"/>
    <property type="molecule type" value="Genomic_DNA"/>
</dbReference>
<gene>
    <name evidence="1" type="ORF">Geu3261_0185_003</name>
</gene>
<comment type="caution">
    <text evidence="1">The sequence shown here is derived from an EMBL/GenBank/DDBJ whole genome shotgun (WGS) entry which is preliminary data.</text>
</comment>
<protein>
    <submittedName>
        <fullName evidence="1">Uncharacterized protein</fullName>
    </submittedName>
</protein>
<evidence type="ECO:0000313" key="2">
    <source>
        <dbReference type="Proteomes" id="UP000032675"/>
    </source>
</evidence>
<evidence type="ECO:0000313" key="1">
    <source>
        <dbReference type="EMBL" id="GAN97451.1"/>
    </source>
</evidence>